<gene>
    <name evidence="1" type="ORF">P7K49_031305</name>
</gene>
<evidence type="ECO:0008006" key="3">
    <source>
        <dbReference type="Google" id="ProtNLM"/>
    </source>
</evidence>
<organism evidence="1 2">
    <name type="scientific">Saguinus oedipus</name>
    <name type="common">Cotton-top tamarin</name>
    <name type="synonym">Oedipomidas oedipus</name>
    <dbReference type="NCBI Taxonomy" id="9490"/>
    <lineage>
        <taxon>Eukaryota</taxon>
        <taxon>Metazoa</taxon>
        <taxon>Chordata</taxon>
        <taxon>Craniata</taxon>
        <taxon>Vertebrata</taxon>
        <taxon>Euteleostomi</taxon>
        <taxon>Mammalia</taxon>
        <taxon>Eutheria</taxon>
        <taxon>Euarchontoglires</taxon>
        <taxon>Primates</taxon>
        <taxon>Haplorrhini</taxon>
        <taxon>Platyrrhini</taxon>
        <taxon>Cebidae</taxon>
        <taxon>Callitrichinae</taxon>
        <taxon>Saguinus</taxon>
    </lineage>
</organism>
<reference evidence="1 2" key="1">
    <citation type="submission" date="2023-05" db="EMBL/GenBank/DDBJ databases">
        <title>B98-5 Cell Line De Novo Hybrid Assembly: An Optical Mapping Approach.</title>
        <authorList>
            <person name="Kananen K."/>
            <person name="Auerbach J.A."/>
            <person name="Kautto E."/>
            <person name="Blachly J.S."/>
        </authorList>
    </citation>
    <scope>NUCLEOTIDE SEQUENCE [LARGE SCALE GENOMIC DNA]</scope>
    <source>
        <strain evidence="1">B95-8</strain>
        <tissue evidence="1">Cell line</tissue>
    </source>
</reference>
<proteinExistence type="predicted"/>
<accession>A0ABQ9TZ14</accession>
<name>A0ABQ9TZ14_SAGOE</name>
<keyword evidence="2" id="KW-1185">Reference proteome</keyword>
<comment type="caution">
    <text evidence="1">The sequence shown here is derived from an EMBL/GenBank/DDBJ whole genome shotgun (WGS) entry which is preliminary data.</text>
</comment>
<protein>
    <recommendedName>
        <fullName evidence="3">Secreted protein</fullName>
    </recommendedName>
</protein>
<evidence type="ECO:0000313" key="1">
    <source>
        <dbReference type="EMBL" id="KAK2090049.1"/>
    </source>
</evidence>
<dbReference type="EMBL" id="JASSZA010000017">
    <property type="protein sequence ID" value="KAK2090049.1"/>
    <property type="molecule type" value="Genomic_DNA"/>
</dbReference>
<dbReference type="Proteomes" id="UP001266305">
    <property type="component" value="Unassembled WGS sequence"/>
</dbReference>
<sequence>MPPPSTLRLAHPCMSLLSVVFTASENNEPELGLPASTAVDNVSASPSSVDSHLESMERELLVKLPGACSTRTSCYQRNQTTGGLTPLVINQRHP</sequence>
<feature type="non-terminal residue" evidence="1">
    <location>
        <position position="94"/>
    </location>
</feature>
<evidence type="ECO:0000313" key="2">
    <source>
        <dbReference type="Proteomes" id="UP001266305"/>
    </source>
</evidence>